<dbReference type="EC" id="1.1.3.20" evidence="5 12"/>
<name>A0A9N8VI94_9GLOM</name>
<protein>
    <recommendedName>
        <fullName evidence="5 12">Long-chain-alcohol oxidase</fullName>
        <ecNumber evidence="5 12">1.1.3.20</ecNumber>
    </recommendedName>
</protein>
<dbReference type="InterPro" id="IPR036188">
    <property type="entry name" value="FAD/NAD-bd_sf"/>
</dbReference>
<keyword evidence="11" id="KW-0472">Membrane</keyword>
<keyword evidence="9" id="KW-1133">Transmembrane helix</keyword>
<organism evidence="16 17">
    <name type="scientific">Ambispora leptoticha</name>
    <dbReference type="NCBI Taxonomy" id="144679"/>
    <lineage>
        <taxon>Eukaryota</taxon>
        <taxon>Fungi</taxon>
        <taxon>Fungi incertae sedis</taxon>
        <taxon>Mucoromycota</taxon>
        <taxon>Glomeromycotina</taxon>
        <taxon>Glomeromycetes</taxon>
        <taxon>Archaeosporales</taxon>
        <taxon>Ambisporaceae</taxon>
        <taxon>Ambispora</taxon>
    </lineage>
</organism>
<evidence type="ECO:0000256" key="11">
    <source>
        <dbReference type="ARBA" id="ARBA00023136"/>
    </source>
</evidence>
<dbReference type="InterPro" id="IPR007867">
    <property type="entry name" value="GMC_OxRtase_C"/>
</dbReference>
<evidence type="ECO:0000256" key="3">
    <source>
        <dbReference type="ARBA" id="ARBA00004370"/>
    </source>
</evidence>
<evidence type="ECO:0000256" key="4">
    <source>
        <dbReference type="ARBA" id="ARBA00010790"/>
    </source>
</evidence>
<evidence type="ECO:0000256" key="5">
    <source>
        <dbReference type="ARBA" id="ARBA00013125"/>
    </source>
</evidence>
<sequence length="708" mass="77793">MAEQSLKTPSSSTSSGIFNEKKLRVLRALIGTFIGELEESEQEILMKSGAKVVTSHTKHVEELGKYDLSKVEDFLDRIQDKLVKHVPNDKVQQIDFALKVMSNGLTAYPLTGYAKPFYELNKKQREAVLLRWSTSNQGFQRKTFRNFYLLICTNFWLSPYHFYPAIGYPGADPEAKGERFTSKEFPRFEFIDPPASSSSKETELTFDVIIVGSGAGGSVAAAELSKVGYSVLVIEKGKYYHQRDLTLEQADATEKLYENAGLAISEDGSLGILAGSTFGGGTTINWSASLRPQHFVREEWVKQGLGYFLTEDYRRSLNVVSARMGVTDENIVHNVSNKILIEGCKKLGIQVETVPQNSAAKQHKCGWCTFGCKYGEKQGSIMTFLKDAKDNGAKFLQDCFVEKVLVENGKASGVLARVGDDDDHQFVVRAKRVIVAAGAIHSPALLLRSGLKNKNIGKNLYTHPCVLLYGIFDKDVHAYKGTILTAVSNVVENVDGNHYGAKIEVPTLHPSTISYSFPWKSSLQHKLLMTQLNHMVALVVLTRDKDSGRVVIDSDGKPRIHYTISQHDSKSIVAGLIAGLKILVAAGAKKVGTGQAGIDEFVTAKEHPLNDPQFLQYLQKVSKVGCIPNQTYLVSAHQMGTCRMGVDAGTSVVDQDGESWETKNLHVADSSLFPSAVGVNPMITTMSLGYSVAKAIINKDSSKMNSKL</sequence>
<evidence type="ECO:0000313" key="17">
    <source>
        <dbReference type="Proteomes" id="UP000789508"/>
    </source>
</evidence>
<keyword evidence="17" id="KW-1185">Reference proteome</keyword>
<dbReference type="InterPro" id="IPR012400">
    <property type="entry name" value="Long_Oxdase"/>
</dbReference>
<dbReference type="Gene3D" id="3.50.50.60">
    <property type="entry name" value="FAD/NAD(P)-binding domain"/>
    <property type="match status" value="2"/>
</dbReference>
<dbReference type="PANTHER" id="PTHR46056">
    <property type="entry name" value="LONG-CHAIN-ALCOHOL OXIDASE"/>
    <property type="match status" value="1"/>
</dbReference>
<comment type="caution">
    <text evidence="16">The sequence shown here is derived from an EMBL/GenBank/DDBJ whole genome shotgun (WGS) entry which is preliminary data.</text>
</comment>
<evidence type="ECO:0000256" key="2">
    <source>
        <dbReference type="ARBA" id="ARBA00003842"/>
    </source>
</evidence>
<feature type="domain" description="Glucose-methanol-choline oxidoreductase N-terminal" evidence="14">
    <location>
        <begin position="254"/>
        <end position="465"/>
    </location>
</feature>
<evidence type="ECO:0000259" key="14">
    <source>
        <dbReference type="Pfam" id="PF00732"/>
    </source>
</evidence>
<keyword evidence="10 12" id="KW-0560">Oxidoreductase</keyword>
<evidence type="ECO:0000256" key="12">
    <source>
        <dbReference type="PIRNR" id="PIRNR028937"/>
    </source>
</evidence>
<feature type="active site" description="Proton acceptor" evidence="13">
    <location>
        <position position="637"/>
    </location>
</feature>
<evidence type="ECO:0000256" key="8">
    <source>
        <dbReference type="ARBA" id="ARBA00022827"/>
    </source>
</evidence>
<feature type="domain" description="Glucose-methanol-choline oxidoreductase C-terminal" evidence="15">
    <location>
        <begin position="546"/>
        <end position="689"/>
    </location>
</feature>
<comment type="subcellular location">
    <subcellularLocation>
        <location evidence="3">Membrane</location>
    </subcellularLocation>
</comment>
<dbReference type="GO" id="GO:0050660">
    <property type="term" value="F:flavin adenine dinucleotide binding"/>
    <property type="evidence" value="ECO:0007669"/>
    <property type="project" value="InterPro"/>
</dbReference>
<comment type="function">
    <text evidence="2">Long-chain fatty alcohol oxidase involved in the omega-oxidation pathway of lipid degradation.</text>
</comment>
<dbReference type="PIRSF" id="PIRSF028937">
    <property type="entry name" value="Lg_Ch_AO"/>
    <property type="match status" value="1"/>
</dbReference>
<proteinExistence type="inferred from homology"/>
<evidence type="ECO:0000256" key="13">
    <source>
        <dbReference type="PIRSR" id="PIRSR028937-1"/>
    </source>
</evidence>
<evidence type="ECO:0000313" key="16">
    <source>
        <dbReference type="EMBL" id="CAG8451453.1"/>
    </source>
</evidence>
<dbReference type="OrthoDB" id="269227at2759"/>
<evidence type="ECO:0000256" key="10">
    <source>
        <dbReference type="ARBA" id="ARBA00023002"/>
    </source>
</evidence>
<dbReference type="Proteomes" id="UP000789508">
    <property type="component" value="Unassembled WGS sequence"/>
</dbReference>
<dbReference type="Pfam" id="PF00732">
    <property type="entry name" value="GMC_oxred_N"/>
    <property type="match status" value="1"/>
</dbReference>
<dbReference type="Pfam" id="PF13450">
    <property type="entry name" value="NAD_binding_8"/>
    <property type="match status" value="1"/>
</dbReference>
<comment type="similarity">
    <text evidence="4 12">Belongs to the GMC oxidoreductase family.</text>
</comment>
<dbReference type="AlphaFoldDB" id="A0A9N8VI94"/>
<evidence type="ECO:0000256" key="7">
    <source>
        <dbReference type="ARBA" id="ARBA00022692"/>
    </source>
</evidence>
<dbReference type="PANTHER" id="PTHR46056:SF12">
    <property type="entry name" value="LONG-CHAIN-ALCOHOL OXIDASE"/>
    <property type="match status" value="1"/>
</dbReference>
<reference evidence="16" key="1">
    <citation type="submission" date="2021-06" db="EMBL/GenBank/DDBJ databases">
        <authorList>
            <person name="Kallberg Y."/>
            <person name="Tangrot J."/>
            <person name="Rosling A."/>
        </authorList>
    </citation>
    <scope>NUCLEOTIDE SEQUENCE</scope>
    <source>
        <strain evidence="16">FL130A</strain>
    </source>
</reference>
<evidence type="ECO:0000256" key="1">
    <source>
        <dbReference type="ARBA" id="ARBA00000920"/>
    </source>
</evidence>
<dbReference type="Pfam" id="PF05199">
    <property type="entry name" value="GMC_oxred_C"/>
    <property type="match status" value="1"/>
</dbReference>
<keyword evidence="6" id="KW-0285">Flavoprotein</keyword>
<keyword evidence="8" id="KW-0274">FAD</keyword>
<gene>
    <name evidence="16" type="ORF">ALEPTO_LOCUS1033</name>
</gene>
<keyword evidence="7" id="KW-0812">Transmembrane</keyword>
<comment type="catalytic activity">
    <reaction evidence="1 12">
        <text>a long-chain primary fatty alcohol + O2 = a long-chain fatty aldehyde + H2O2</text>
        <dbReference type="Rhea" id="RHEA:22756"/>
        <dbReference type="ChEBI" id="CHEBI:15379"/>
        <dbReference type="ChEBI" id="CHEBI:16240"/>
        <dbReference type="ChEBI" id="CHEBI:17176"/>
        <dbReference type="ChEBI" id="CHEBI:77396"/>
        <dbReference type="EC" id="1.1.3.20"/>
    </reaction>
</comment>
<dbReference type="GO" id="GO:0016020">
    <property type="term" value="C:membrane"/>
    <property type="evidence" value="ECO:0007669"/>
    <property type="project" value="UniProtKB-SubCell"/>
</dbReference>
<evidence type="ECO:0000259" key="15">
    <source>
        <dbReference type="Pfam" id="PF05199"/>
    </source>
</evidence>
<evidence type="ECO:0000256" key="9">
    <source>
        <dbReference type="ARBA" id="ARBA00022989"/>
    </source>
</evidence>
<dbReference type="EMBL" id="CAJVPS010000097">
    <property type="protein sequence ID" value="CAG8451453.1"/>
    <property type="molecule type" value="Genomic_DNA"/>
</dbReference>
<dbReference type="InterPro" id="IPR000172">
    <property type="entry name" value="GMC_OxRdtase_N"/>
</dbReference>
<dbReference type="GO" id="GO:0046577">
    <property type="term" value="F:long-chain-alcohol oxidase activity"/>
    <property type="evidence" value="ECO:0007669"/>
    <property type="project" value="UniProtKB-EC"/>
</dbReference>
<evidence type="ECO:0000256" key="6">
    <source>
        <dbReference type="ARBA" id="ARBA00022630"/>
    </source>
</evidence>
<dbReference type="SUPFAM" id="SSF51905">
    <property type="entry name" value="FAD/NAD(P)-binding domain"/>
    <property type="match status" value="1"/>
</dbReference>
<accession>A0A9N8VI94</accession>